<gene>
    <name evidence="10" type="ORF">CTOB1V02_LOCUS6903</name>
</gene>
<reference evidence="10" key="1">
    <citation type="submission" date="2020-11" db="EMBL/GenBank/DDBJ databases">
        <authorList>
            <person name="Tran Van P."/>
        </authorList>
    </citation>
    <scope>NUCLEOTIDE SEQUENCE</scope>
</reference>
<dbReference type="GO" id="GO:0031201">
    <property type="term" value="C:SNARE complex"/>
    <property type="evidence" value="ECO:0007669"/>
    <property type="project" value="TreeGrafter"/>
</dbReference>
<evidence type="ECO:0000256" key="4">
    <source>
        <dbReference type="ARBA" id="ARBA00022892"/>
    </source>
</evidence>
<name>A0A7R8ZLJ2_9CRUS</name>
<protein>
    <recommendedName>
        <fullName evidence="7">Gamma-soluble NSF attachment protein</fullName>
    </recommendedName>
    <alternativeName>
        <fullName evidence="8">N-ethylmaleimide-sensitive factor attachment protein gamma</fullName>
    </alternativeName>
</protein>
<proteinExistence type="inferred from homology"/>
<evidence type="ECO:0000313" key="10">
    <source>
        <dbReference type="EMBL" id="CAD7229030.1"/>
    </source>
</evidence>
<feature type="region of interest" description="Disordered" evidence="9">
    <location>
        <begin position="280"/>
        <end position="333"/>
    </location>
</feature>
<dbReference type="PANTHER" id="PTHR13768:SF2">
    <property type="entry name" value="GAMMA-SOLUBLE NSF ATTACHMENT PROTEIN"/>
    <property type="match status" value="1"/>
</dbReference>
<keyword evidence="5" id="KW-0653">Protein transport</keyword>
<dbReference type="InterPro" id="IPR000744">
    <property type="entry name" value="NSF_attach"/>
</dbReference>
<dbReference type="GO" id="GO:0006886">
    <property type="term" value="P:intracellular protein transport"/>
    <property type="evidence" value="ECO:0007669"/>
    <property type="project" value="InterPro"/>
</dbReference>
<dbReference type="Pfam" id="PF14938">
    <property type="entry name" value="SNAP"/>
    <property type="match status" value="1"/>
</dbReference>
<dbReference type="AlphaFoldDB" id="A0A7R8ZLJ2"/>
<feature type="compositionally biased region" description="Low complexity" evidence="9">
    <location>
        <begin position="303"/>
        <end position="322"/>
    </location>
</feature>
<evidence type="ECO:0000256" key="2">
    <source>
        <dbReference type="ARBA" id="ARBA00010050"/>
    </source>
</evidence>
<dbReference type="GO" id="GO:0005483">
    <property type="term" value="F:soluble NSF attachment protein activity"/>
    <property type="evidence" value="ECO:0007669"/>
    <property type="project" value="TreeGrafter"/>
</dbReference>
<feature type="compositionally biased region" description="Acidic residues" evidence="9">
    <location>
        <begin position="324"/>
        <end position="333"/>
    </location>
</feature>
<dbReference type="GO" id="GO:0019905">
    <property type="term" value="F:syntaxin binding"/>
    <property type="evidence" value="ECO:0007669"/>
    <property type="project" value="TreeGrafter"/>
</dbReference>
<dbReference type="OrthoDB" id="26569at2759"/>
<evidence type="ECO:0000256" key="1">
    <source>
        <dbReference type="ARBA" id="ARBA00004170"/>
    </source>
</evidence>
<dbReference type="Gene3D" id="1.25.40.10">
    <property type="entry name" value="Tetratricopeptide repeat domain"/>
    <property type="match status" value="1"/>
</dbReference>
<evidence type="ECO:0000256" key="5">
    <source>
        <dbReference type="ARBA" id="ARBA00022927"/>
    </source>
</evidence>
<keyword evidence="3" id="KW-0813">Transport</keyword>
<sequence length="333" mass="36455">MSADSKIKEAQKHIADAEKALKTSFISLKFKPDLDSAADEYKSAAKCYKVARKYRECKDTYLKACELYENLKGYFHAAQCLDEVVLCCKDLGAKDFEEIPNHAERATKLYIQHGYHETAALNLSKAAEMVKQDLPEKSAEMLLRAGEVVSVQTDGEQIAAQYISRAVRILVSLKRFKEAAESMIKQFGLQQEVGDSAALGRGVLGLVLIYLALEDVVAANKAYQEWGGHCDNDTARTALQLLRAFDEEDEDECKEALKNPYLRNMDVEFARLTRDIKIPTGIQAPPSKADPPPASDEGTFGDAAAAGSSQPVAAAGSSPPVAEVQEDADDDLK</sequence>
<accession>A0A7R8ZLJ2</accession>
<dbReference type="SUPFAM" id="SSF48452">
    <property type="entry name" value="TPR-like"/>
    <property type="match status" value="1"/>
</dbReference>
<evidence type="ECO:0000256" key="9">
    <source>
        <dbReference type="SAM" id="MobiDB-lite"/>
    </source>
</evidence>
<evidence type="ECO:0000256" key="8">
    <source>
        <dbReference type="ARBA" id="ARBA00042485"/>
    </source>
</evidence>
<organism evidence="10">
    <name type="scientific">Cyprideis torosa</name>
    <dbReference type="NCBI Taxonomy" id="163714"/>
    <lineage>
        <taxon>Eukaryota</taxon>
        <taxon>Metazoa</taxon>
        <taxon>Ecdysozoa</taxon>
        <taxon>Arthropoda</taxon>
        <taxon>Crustacea</taxon>
        <taxon>Oligostraca</taxon>
        <taxon>Ostracoda</taxon>
        <taxon>Podocopa</taxon>
        <taxon>Podocopida</taxon>
        <taxon>Cytherocopina</taxon>
        <taxon>Cytheroidea</taxon>
        <taxon>Cytherideidae</taxon>
        <taxon>Cyprideis</taxon>
    </lineage>
</organism>
<evidence type="ECO:0000256" key="3">
    <source>
        <dbReference type="ARBA" id="ARBA00022448"/>
    </source>
</evidence>
<evidence type="ECO:0000256" key="7">
    <source>
        <dbReference type="ARBA" id="ARBA00040047"/>
    </source>
</evidence>
<dbReference type="InterPro" id="IPR011990">
    <property type="entry name" value="TPR-like_helical_dom_sf"/>
</dbReference>
<comment type="similarity">
    <text evidence="2">Belongs to the SNAP family.</text>
</comment>
<comment type="subcellular location">
    <subcellularLocation>
        <location evidence="1">Membrane</location>
        <topology evidence="1">Peripheral membrane protein</topology>
    </subcellularLocation>
</comment>
<dbReference type="GO" id="GO:0016192">
    <property type="term" value="P:vesicle-mediated transport"/>
    <property type="evidence" value="ECO:0007669"/>
    <property type="project" value="UniProtKB-KW"/>
</dbReference>
<keyword evidence="6" id="KW-0472">Membrane</keyword>
<dbReference type="GO" id="GO:0005774">
    <property type="term" value="C:vacuolar membrane"/>
    <property type="evidence" value="ECO:0007669"/>
    <property type="project" value="TreeGrafter"/>
</dbReference>
<dbReference type="PANTHER" id="PTHR13768">
    <property type="entry name" value="SOLUBLE NSF ATTACHMENT PROTEIN SNAP"/>
    <property type="match status" value="1"/>
</dbReference>
<evidence type="ECO:0000256" key="6">
    <source>
        <dbReference type="ARBA" id="ARBA00023136"/>
    </source>
</evidence>
<keyword evidence="4" id="KW-0931">ER-Golgi transport</keyword>
<dbReference type="EMBL" id="OB661824">
    <property type="protein sequence ID" value="CAD7229030.1"/>
    <property type="molecule type" value="Genomic_DNA"/>
</dbReference>